<proteinExistence type="predicted"/>
<evidence type="ECO:0000313" key="2">
    <source>
        <dbReference type="EMBL" id="OFC60745.1"/>
    </source>
</evidence>
<organism evidence="2 3">
    <name type="scientific">Candidatus Erwinia dacicola</name>
    <dbReference type="NCBI Taxonomy" id="252393"/>
    <lineage>
        <taxon>Bacteria</taxon>
        <taxon>Pseudomonadati</taxon>
        <taxon>Pseudomonadota</taxon>
        <taxon>Gammaproteobacteria</taxon>
        <taxon>Enterobacterales</taxon>
        <taxon>Erwiniaceae</taxon>
        <taxon>Erwinia</taxon>
    </lineage>
</organism>
<evidence type="ECO:0000313" key="3">
    <source>
        <dbReference type="Proteomes" id="UP000243534"/>
    </source>
</evidence>
<reference evidence="2 3" key="1">
    <citation type="submission" date="2016-07" db="EMBL/GenBank/DDBJ databases">
        <authorList>
            <person name="Yuval B."/>
        </authorList>
    </citation>
    <scope>NUCLEOTIDE SEQUENCE [LARGE SCALE GENOMIC DNA]</scope>
    <source>
        <strain evidence="2 3">IL</strain>
    </source>
</reference>
<feature type="region of interest" description="Disordered" evidence="1">
    <location>
        <begin position="1"/>
        <end position="30"/>
    </location>
</feature>
<sequence>MINHKVREKGKRQVVAEFSQTDSGVGHDARPAKNLQDFQQFDFKHWGAGWWDGGTRTALAVSEVALLQSY</sequence>
<dbReference type="Proteomes" id="UP000243534">
    <property type="component" value="Unassembled WGS sequence"/>
</dbReference>
<accession>A0A1E7YWI2</accession>
<protein>
    <submittedName>
        <fullName evidence="2">Uncharacterized protein</fullName>
    </submittedName>
</protein>
<dbReference type="EMBL" id="MAYS01000503">
    <property type="protein sequence ID" value="OFC60745.1"/>
    <property type="molecule type" value="Genomic_DNA"/>
</dbReference>
<gene>
    <name evidence="2" type="ORF">BBW68_14345</name>
</gene>
<evidence type="ECO:0000256" key="1">
    <source>
        <dbReference type="SAM" id="MobiDB-lite"/>
    </source>
</evidence>
<name>A0A1E7YWI2_9GAMM</name>
<feature type="compositionally biased region" description="Basic residues" evidence="1">
    <location>
        <begin position="1"/>
        <end position="12"/>
    </location>
</feature>
<dbReference type="AlphaFoldDB" id="A0A1E7YWI2"/>
<comment type="caution">
    <text evidence="2">The sequence shown here is derived from an EMBL/GenBank/DDBJ whole genome shotgun (WGS) entry which is preliminary data.</text>
</comment>